<dbReference type="Pfam" id="PF01237">
    <property type="entry name" value="Oxysterol_BP"/>
    <property type="match status" value="2"/>
</dbReference>
<keyword evidence="9" id="KW-1185">Reference proteome</keyword>
<keyword evidence="3" id="KW-0445">Lipid transport</keyword>
<dbReference type="GO" id="GO:0032541">
    <property type="term" value="C:cortical endoplasmic reticulum"/>
    <property type="evidence" value="ECO:0007669"/>
    <property type="project" value="TreeGrafter"/>
</dbReference>
<name>A0A813VPY5_9BILA</name>
<evidence type="ECO:0000256" key="2">
    <source>
        <dbReference type="ARBA" id="ARBA00022448"/>
    </source>
</evidence>
<proteinExistence type="inferred from homology"/>
<feature type="region of interest" description="Disordered" evidence="5">
    <location>
        <begin position="269"/>
        <end position="300"/>
    </location>
</feature>
<dbReference type="FunFam" id="1.10.287.2720:FF:000002">
    <property type="entry name" value="Oxysterol-binding protein"/>
    <property type="match status" value="1"/>
</dbReference>
<dbReference type="SUPFAM" id="SSF50729">
    <property type="entry name" value="PH domain-like"/>
    <property type="match status" value="1"/>
</dbReference>
<dbReference type="FunFam" id="2.30.29.30:FF:000030">
    <property type="entry name" value="Oxysterol-binding protein"/>
    <property type="match status" value="1"/>
</dbReference>
<gene>
    <name evidence="7" type="ORF">GPM918_LOCUS5682</name>
    <name evidence="8" type="ORF">SRO942_LOCUS5682</name>
</gene>
<dbReference type="PANTHER" id="PTHR10972:SF102">
    <property type="entry name" value="OXYSTEROL-BINDING PROTEIN"/>
    <property type="match status" value="1"/>
</dbReference>
<feature type="compositionally biased region" description="Polar residues" evidence="5">
    <location>
        <begin position="650"/>
        <end position="676"/>
    </location>
</feature>
<evidence type="ECO:0000313" key="8">
    <source>
        <dbReference type="EMBL" id="CAF3630768.1"/>
    </source>
</evidence>
<dbReference type="OrthoDB" id="10053431at2759"/>
<protein>
    <recommendedName>
        <fullName evidence="6">PH domain-containing protein</fullName>
    </recommendedName>
</protein>
<dbReference type="InterPro" id="IPR037239">
    <property type="entry name" value="OSBP_sf"/>
</dbReference>
<dbReference type="Proteomes" id="UP000663829">
    <property type="component" value="Unassembled WGS sequence"/>
</dbReference>
<evidence type="ECO:0000256" key="5">
    <source>
        <dbReference type="SAM" id="MobiDB-lite"/>
    </source>
</evidence>
<dbReference type="Proteomes" id="UP000681722">
    <property type="component" value="Unassembled WGS sequence"/>
</dbReference>
<feature type="compositionally biased region" description="Low complexity" evidence="5">
    <location>
        <begin position="280"/>
        <end position="295"/>
    </location>
</feature>
<sequence length="765" mass="87046">MNTSSELIENEEQVNIYSNSVQSFAGETRLRSASLHTNANEQVRSEELLSDLSTMKLLNNDEKNRLSNTLDSLESNSDLSSSIDRTRHSYKSQKQNYLIEKKRITNELAAVLRDPSVIVLADWLKVRGTLRDWTKLWVTLKPGLLLLYKRPLEKVGSSDDLLFSSCQVIQRPSKKPGFCFKIFHPLEKSIWSAKGPSGEAFGALTFPLPMTYLIFRASDENTGTIWLDWLEMTIKCGSLLKKPNDALTMNPAFNYQTTTVSGAETANLNTNLDDSDRLSEVSVESKASGSSSHSEVSLEKIDEGENKLEATTYIPAPPEEMGELGNIAQTEDVGEENKSLIFHLIKQVRPGMDLSKVVLPTFILEPRSFLEKLSDYYHHADLLEEAIHNSDPYTRMKTVIKFYLSGFYKKPKGLKKPYNPVIGELYRCYWHHSKSDSKTFYISEQLQCYVLPIGASKEDGHGNSVSAILDGSARLTLLNLGEDYSITLPYANCKVEGKIKLGKETLATIIGHWDDQIDIIDKATGIRSVLWKVNSSVVKSRLKRFVVPIEQQNDNESEKLWQRVTFAIRQNDQNLATEEKTLVEEQQRKQLKELKATGNEWKPHMFTLDPVSKEWIYLHADLRPWDPYNDIVQFESNFIISTQQRHHAPSYTSGTGRNNSTVNATSSEMVRGSSPSFVRERHSNNVKHNENDDFTVMTTDSRTSGRPQDNSHNDDNNSFQKYVENEFNNINQRITNNENIISDLKLYLKNRTKNNELINSLFTSH</sequence>
<evidence type="ECO:0000256" key="1">
    <source>
        <dbReference type="ARBA" id="ARBA00008842"/>
    </source>
</evidence>
<dbReference type="InterPro" id="IPR011993">
    <property type="entry name" value="PH-like_dom_sf"/>
</dbReference>
<feature type="compositionally biased region" description="Polar residues" evidence="5">
    <location>
        <begin position="696"/>
        <end position="708"/>
    </location>
</feature>
<evidence type="ECO:0000313" key="9">
    <source>
        <dbReference type="Proteomes" id="UP000663829"/>
    </source>
</evidence>
<dbReference type="GO" id="GO:0015485">
    <property type="term" value="F:cholesterol binding"/>
    <property type="evidence" value="ECO:0007669"/>
    <property type="project" value="TreeGrafter"/>
</dbReference>
<evidence type="ECO:0000313" key="7">
    <source>
        <dbReference type="EMBL" id="CAF0843371.1"/>
    </source>
</evidence>
<comment type="similarity">
    <text evidence="1">Belongs to the OSBP family.</text>
</comment>
<dbReference type="PROSITE" id="PS50003">
    <property type="entry name" value="PH_DOMAIN"/>
    <property type="match status" value="1"/>
</dbReference>
<keyword evidence="4" id="KW-0446">Lipid-binding</keyword>
<keyword evidence="2" id="KW-0813">Transport</keyword>
<evidence type="ECO:0000259" key="6">
    <source>
        <dbReference type="PROSITE" id="PS50003"/>
    </source>
</evidence>
<dbReference type="SUPFAM" id="SSF144000">
    <property type="entry name" value="Oxysterol-binding protein-like"/>
    <property type="match status" value="1"/>
</dbReference>
<feature type="region of interest" description="Disordered" evidence="5">
    <location>
        <begin position="648"/>
        <end position="718"/>
    </location>
</feature>
<feature type="domain" description="PH" evidence="6">
    <location>
        <begin position="117"/>
        <end position="235"/>
    </location>
</feature>
<comment type="caution">
    <text evidence="7">The sequence shown here is derived from an EMBL/GenBank/DDBJ whole genome shotgun (WGS) entry which is preliminary data.</text>
</comment>
<dbReference type="GO" id="GO:0006869">
    <property type="term" value="P:lipid transport"/>
    <property type="evidence" value="ECO:0007669"/>
    <property type="project" value="UniProtKB-KW"/>
</dbReference>
<dbReference type="InterPro" id="IPR000648">
    <property type="entry name" value="Oxysterol-bd"/>
</dbReference>
<reference evidence="7" key="1">
    <citation type="submission" date="2021-02" db="EMBL/GenBank/DDBJ databases">
        <authorList>
            <person name="Nowell W R."/>
        </authorList>
    </citation>
    <scope>NUCLEOTIDE SEQUENCE</scope>
</reference>
<evidence type="ECO:0000256" key="4">
    <source>
        <dbReference type="ARBA" id="ARBA00023121"/>
    </source>
</evidence>
<accession>A0A813VPY5</accession>
<dbReference type="GO" id="GO:0016020">
    <property type="term" value="C:membrane"/>
    <property type="evidence" value="ECO:0007669"/>
    <property type="project" value="TreeGrafter"/>
</dbReference>
<organism evidence="7 9">
    <name type="scientific">Didymodactylos carnosus</name>
    <dbReference type="NCBI Taxonomy" id="1234261"/>
    <lineage>
        <taxon>Eukaryota</taxon>
        <taxon>Metazoa</taxon>
        <taxon>Spiralia</taxon>
        <taxon>Gnathifera</taxon>
        <taxon>Rotifera</taxon>
        <taxon>Eurotatoria</taxon>
        <taxon>Bdelloidea</taxon>
        <taxon>Philodinida</taxon>
        <taxon>Philodinidae</taxon>
        <taxon>Didymodactylos</taxon>
    </lineage>
</organism>
<dbReference type="EMBL" id="CAJOBC010000833">
    <property type="protein sequence ID" value="CAF3630768.1"/>
    <property type="molecule type" value="Genomic_DNA"/>
</dbReference>
<feature type="compositionally biased region" description="Basic and acidic residues" evidence="5">
    <location>
        <begin position="678"/>
        <end position="691"/>
    </location>
</feature>
<dbReference type="InterPro" id="IPR001849">
    <property type="entry name" value="PH_domain"/>
</dbReference>
<dbReference type="SMART" id="SM00233">
    <property type="entry name" value="PH"/>
    <property type="match status" value="1"/>
</dbReference>
<dbReference type="Gene3D" id="3.30.70.3490">
    <property type="match status" value="1"/>
</dbReference>
<dbReference type="Gene3D" id="2.30.29.30">
    <property type="entry name" value="Pleckstrin-homology domain (PH domain)/Phosphotyrosine-binding domain (PTB)"/>
    <property type="match status" value="1"/>
</dbReference>
<dbReference type="AlphaFoldDB" id="A0A813VPY5"/>
<dbReference type="PANTHER" id="PTHR10972">
    <property type="entry name" value="OXYSTEROL-BINDING PROTEIN-RELATED"/>
    <property type="match status" value="1"/>
</dbReference>
<dbReference type="EMBL" id="CAJNOQ010000833">
    <property type="protein sequence ID" value="CAF0843371.1"/>
    <property type="molecule type" value="Genomic_DNA"/>
</dbReference>
<evidence type="ECO:0000256" key="3">
    <source>
        <dbReference type="ARBA" id="ARBA00023055"/>
    </source>
</evidence>
<dbReference type="GO" id="GO:0005829">
    <property type="term" value="C:cytosol"/>
    <property type="evidence" value="ECO:0007669"/>
    <property type="project" value="TreeGrafter"/>
</dbReference>
<dbReference type="Gene3D" id="1.10.287.2720">
    <property type="match status" value="1"/>
</dbReference>